<evidence type="ECO:0000256" key="2">
    <source>
        <dbReference type="SAM" id="Phobius"/>
    </source>
</evidence>
<feature type="compositionally biased region" description="Pro residues" evidence="1">
    <location>
        <begin position="29"/>
        <end position="42"/>
    </location>
</feature>
<dbReference type="OrthoDB" id="623670at2759"/>
<dbReference type="Proteomes" id="UP000182235">
    <property type="component" value="Unassembled WGS sequence"/>
</dbReference>
<evidence type="ECO:0000313" key="3">
    <source>
        <dbReference type="EMBL" id="OJD15358.1"/>
    </source>
</evidence>
<dbReference type="SUPFAM" id="SSF50685">
    <property type="entry name" value="Barwin-like endoglucanases"/>
    <property type="match status" value="1"/>
</dbReference>
<dbReference type="InterPro" id="IPR036908">
    <property type="entry name" value="RlpA-like_sf"/>
</dbReference>
<feature type="region of interest" description="Disordered" evidence="1">
    <location>
        <begin position="1"/>
        <end position="42"/>
    </location>
</feature>
<dbReference type="CDD" id="cd22191">
    <property type="entry name" value="DPBB_RlpA_EXP_N-like"/>
    <property type="match status" value="1"/>
</dbReference>
<evidence type="ECO:0000256" key="1">
    <source>
        <dbReference type="SAM" id="MobiDB-lite"/>
    </source>
</evidence>
<organism evidence="3 4">
    <name type="scientific">Emergomyces pasteurianus Ep9510</name>
    <dbReference type="NCBI Taxonomy" id="1447872"/>
    <lineage>
        <taxon>Eukaryota</taxon>
        <taxon>Fungi</taxon>
        <taxon>Dikarya</taxon>
        <taxon>Ascomycota</taxon>
        <taxon>Pezizomycotina</taxon>
        <taxon>Eurotiomycetes</taxon>
        <taxon>Eurotiomycetidae</taxon>
        <taxon>Onygenales</taxon>
        <taxon>Ajellomycetaceae</taxon>
        <taxon>Emergomyces</taxon>
    </lineage>
</organism>
<feature type="compositionally biased region" description="Low complexity" evidence="1">
    <location>
        <begin position="1"/>
        <end position="22"/>
    </location>
</feature>
<feature type="transmembrane region" description="Helical" evidence="2">
    <location>
        <begin position="151"/>
        <end position="174"/>
    </location>
</feature>
<accession>A0A1J9PH75</accession>
<feature type="non-terminal residue" evidence="3">
    <location>
        <position position="265"/>
    </location>
</feature>
<evidence type="ECO:0008006" key="5">
    <source>
        <dbReference type="Google" id="ProtNLM"/>
    </source>
</evidence>
<protein>
    <recommendedName>
        <fullName evidence="5">RlpA-like protein double-psi beta-barrel domain-containing protein</fullName>
    </recommendedName>
</protein>
<comment type="caution">
    <text evidence="3">The sequence shown here is derived from an EMBL/GenBank/DDBJ whole genome shotgun (WGS) entry which is preliminary data.</text>
</comment>
<keyword evidence="2" id="KW-0472">Membrane</keyword>
<keyword evidence="2" id="KW-1133">Transmembrane helix</keyword>
<keyword evidence="2" id="KW-0812">Transmembrane</keyword>
<sequence length="265" mass="28065">MPPSISTTISSLTRTISSTSIHSLRDDPTTPPPDQSAPPLPQPELATIKHVKTGSVQVSVTEIPRRKPVAIPATTTTTTITAFPYLNSPSAEDGTTAAKSSAGRAFFNKLKRPFAQLSTAASSPPQAPSSPHISKLKDKLPFQSNKKKQRIFIGAIAGVILLHLILIIGLAVGLSARNKKIGHPYTDLPLPSAHGGPYTGDLTYYSPGLGACGIDSTSSDAVCAVSWQLYDAVRTGPNPNTNPLCGKRLRLRRGGRSVDVMVVDR</sequence>
<keyword evidence="4" id="KW-1185">Reference proteome</keyword>
<dbReference type="VEuPathDB" id="FungiDB:AJ78_04403"/>
<reference evidence="3 4" key="1">
    <citation type="submission" date="2015-07" db="EMBL/GenBank/DDBJ databases">
        <title>Emmonsia species relationships and genome sequence.</title>
        <authorList>
            <consortium name="The Broad Institute Genomics Platform"/>
            <person name="Cuomo C.A."/>
            <person name="Munoz J.F."/>
            <person name="Imamovic A."/>
            <person name="Priest M.E."/>
            <person name="Young S."/>
            <person name="Clay O.K."/>
            <person name="McEwen J.G."/>
        </authorList>
    </citation>
    <scope>NUCLEOTIDE SEQUENCE [LARGE SCALE GENOMIC DNA]</scope>
    <source>
        <strain evidence="3 4">UAMH 9510</strain>
    </source>
</reference>
<name>A0A1J9PH75_9EURO</name>
<dbReference type="AlphaFoldDB" id="A0A1J9PH75"/>
<gene>
    <name evidence="3" type="ORF">AJ78_04403</name>
</gene>
<proteinExistence type="predicted"/>
<dbReference type="Gene3D" id="2.40.40.10">
    <property type="entry name" value="RlpA-like domain"/>
    <property type="match status" value="1"/>
</dbReference>
<dbReference type="EMBL" id="LGRN01000162">
    <property type="protein sequence ID" value="OJD15358.1"/>
    <property type="molecule type" value="Genomic_DNA"/>
</dbReference>
<feature type="region of interest" description="Disordered" evidence="1">
    <location>
        <begin position="117"/>
        <end position="139"/>
    </location>
</feature>
<dbReference type="STRING" id="1447872.A0A1J9PH75"/>
<evidence type="ECO:0000313" key="4">
    <source>
        <dbReference type="Proteomes" id="UP000182235"/>
    </source>
</evidence>